<dbReference type="GO" id="GO:0006352">
    <property type="term" value="P:DNA-templated transcription initiation"/>
    <property type="evidence" value="ECO:0007669"/>
    <property type="project" value="InterPro"/>
</dbReference>
<dbReference type="InterPro" id="IPR007627">
    <property type="entry name" value="RNA_pol_sigma70_r2"/>
</dbReference>
<name>Q1III6_KORVE</name>
<feature type="domain" description="RNA polymerase sigma-70 region 2" evidence="1">
    <location>
        <begin position="22"/>
        <end position="89"/>
    </location>
</feature>
<dbReference type="EMBL" id="CP000360">
    <property type="protein sequence ID" value="ABF43314.1"/>
    <property type="molecule type" value="Genomic_DNA"/>
</dbReference>
<accession>Q1III6</accession>
<evidence type="ECO:0000259" key="2">
    <source>
        <dbReference type="Pfam" id="PF08281"/>
    </source>
</evidence>
<sequence length="425" mass="47220">MRSTTCIVADTQHQIAGMVDHLFRTSAGQMVSHLTRVLGPAHLDLAEEAVQDALVKALQSWPFGGVPNNPGGWLMQVARNRALDIVRHRGMAAEKTGEIVAELTRANPTGDIEVRDQFRDDELRMIFLCCHPLISRDARVALSLKTVSGFSIEEISRAFLADPPTIAQRLVRAKRQIRDANIRFDLPPRKELSERLDSVLEVIYLLFNEGYTAHAGDDLVRQDLCVEALRLAMLVAASPVSQPRANALVSLLAFQAARLPARVDDKGELVLLEDQDRSKWDQNLIAFGFHEIVKSAQGQAVSTYHMQAAIASIHAQAKDTAGTDWPKILILYDDLMALNPSAIIALNRAIAVWRVHGVVAAMREVDQIAHEPALAHYYLLPATRGRLLLEIGDRTAAAECFSEALNRKCSEPERRFLLRQLKECE</sequence>
<evidence type="ECO:0000313" key="5">
    <source>
        <dbReference type="Proteomes" id="UP000002432"/>
    </source>
</evidence>
<dbReference type="Gene3D" id="1.10.1740.10">
    <property type="match status" value="1"/>
</dbReference>
<gene>
    <name evidence="4" type="ordered locus">Acid345_4314</name>
</gene>
<keyword evidence="5" id="KW-1185">Reference proteome</keyword>
<proteinExistence type="predicted"/>
<feature type="domain" description="DUF6596" evidence="3">
    <location>
        <begin position="195"/>
        <end position="294"/>
    </location>
</feature>
<protein>
    <submittedName>
        <fullName evidence="4">Sigma factor, ECF subfamily</fullName>
    </submittedName>
</protein>
<dbReference type="GO" id="GO:0016987">
    <property type="term" value="F:sigma factor activity"/>
    <property type="evidence" value="ECO:0007669"/>
    <property type="project" value="InterPro"/>
</dbReference>
<evidence type="ECO:0000259" key="1">
    <source>
        <dbReference type="Pfam" id="PF04542"/>
    </source>
</evidence>
<dbReference type="PANTHER" id="PTHR47756">
    <property type="entry name" value="BLL6612 PROTEIN-RELATED"/>
    <property type="match status" value="1"/>
</dbReference>
<dbReference type="InterPro" id="IPR046531">
    <property type="entry name" value="DUF6596"/>
</dbReference>
<dbReference type="Pfam" id="PF04542">
    <property type="entry name" value="Sigma70_r2"/>
    <property type="match status" value="1"/>
</dbReference>
<dbReference type="Pfam" id="PF08281">
    <property type="entry name" value="Sigma70_r4_2"/>
    <property type="match status" value="1"/>
</dbReference>
<dbReference type="InterPro" id="IPR013325">
    <property type="entry name" value="RNA_pol_sigma_r2"/>
</dbReference>
<feature type="domain" description="RNA polymerase sigma factor 70 region 4 type 2" evidence="2">
    <location>
        <begin position="126"/>
        <end position="176"/>
    </location>
</feature>
<dbReference type="Pfam" id="PF20239">
    <property type="entry name" value="DUF6596"/>
    <property type="match status" value="1"/>
</dbReference>
<dbReference type="STRING" id="204669.Acid345_4314"/>
<dbReference type="SUPFAM" id="SSF88946">
    <property type="entry name" value="Sigma2 domain of RNA polymerase sigma factors"/>
    <property type="match status" value="1"/>
</dbReference>
<dbReference type="Proteomes" id="UP000002432">
    <property type="component" value="Chromosome"/>
</dbReference>
<dbReference type="SUPFAM" id="SSF88659">
    <property type="entry name" value="Sigma3 and sigma4 domains of RNA polymerase sigma factors"/>
    <property type="match status" value="1"/>
</dbReference>
<reference evidence="4 5" key="1">
    <citation type="journal article" date="2009" name="Appl. Environ. Microbiol.">
        <title>Three genomes from the phylum Acidobacteria provide insight into the lifestyles of these microorganisms in soils.</title>
        <authorList>
            <person name="Ward N.L."/>
            <person name="Challacombe J.F."/>
            <person name="Janssen P.H."/>
            <person name="Henrissat B."/>
            <person name="Coutinho P.M."/>
            <person name="Wu M."/>
            <person name="Xie G."/>
            <person name="Haft D.H."/>
            <person name="Sait M."/>
            <person name="Badger J."/>
            <person name="Barabote R.D."/>
            <person name="Bradley B."/>
            <person name="Brettin T.S."/>
            <person name="Brinkac L.M."/>
            <person name="Bruce D."/>
            <person name="Creasy T."/>
            <person name="Daugherty S.C."/>
            <person name="Davidsen T.M."/>
            <person name="DeBoy R.T."/>
            <person name="Detter J.C."/>
            <person name="Dodson R.J."/>
            <person name="Durkin A.S."/>
            <person name="Ganapathy A."/>
            <person name="Gwinn-Giglio M."/>
            <person name="Han C.S."/>
            <person name="Khouri H."/>
            <person name="Kiss H."/>
            <person name="Kothari S.P."/>
            <person name="Madupu R."/>
            <person name="Nelson K.E."/>
            <person name="Nelson W.C."/>
            <person name="Paulsen I."/>
            <person name="Penn K."/>
            <person name="Ren Q."/>
            <person name="Rosovitz M.J."/>
            <person name="Selengut J.D."/>
            <person name="Shrivastava S."/>
            <person name="Sullivan S.A."/>
            <person name="Tapia R."/>
            <person name="Thompson L.S."/>
            <person name="Watkins K.L."/>
            <person name="Yang Q."/>
            <person name="Yu C."/>
            <person name="Zafar N."/>
            <person name="Zhou L."/>
            <person name="Kuske C.R."/>
        </authorList>
    </citation>
    <scope>NUCLEOTIDE SEQUENCE [LARGE SCALE GENOMIC DNA]</scope>
    <source>
        <strain evidence="4 5">Ellin345</strain>
    </source>
</reference>
<dbReference type="eggNOG" id="COG4941">
    <property type="taxonomic scope" value="Bacteria"/>
</dbReference>
<dbReference type="InterPro" id="IPR013324">
    <property type="entry name" value="RNA_pol_sigma_r3/r4-like"/>
</dbReference>
<dbReference type="HOGENOM" id="CLU_035311_1_0_0"/>
<organism evidence="4 5">
    <name type="scientific">Koribacter versatilis (strain Ellin345)</name>
    <dbReference type="NCBI Taxonomy" id="204669"/>
    <lineage>
        <taxon>Bacteria</taxon>
        <taxon>Pseudomonadati</taxon>
        <taxon>Acidobacteriota</taxon>
        <taxon>Terriglobia</taxon>
        <taxon>Terriglobales</taxon>
        <taxon>Candidatus Korobacteraceae</taxon>
        <taxon>Candidatus Korobacter</taxon>
    </lineage>
</organism>
<dbReference type="AlphaFoldDB" id="Q1III6"/>
<dbReference type="EnsemblBacteria" id="ABF43314">
    <property type="protein sequence ID" value="ABF43314"/>
    <property type="gene ID" value="Acid345_4314"/>
</dbReference>
<dbReference type="KEGG" id="aba:Acid345_4314"/>
<dbReference type="PANTHER" id="PTHR47756:SF2">
    <property type="entry name" value="BLL6612 PROTEIN"/>
    <property type="match status" value="1"/>
</dbReference>
<evidence type="ECO:0000259" key="3">
    <source>
        <dbReference type="Pfam" id="PF20239"/>
    </source>
</evidence>
<evidence type="ECO:0000313" key="4">
    <source>
        <dbReference type="EMBL" id="ABF43314.1"/>
    </source>
</evidence>
<dbReference type="InterPro" id="IPR013249">
    <property type="entry name" value="RNA_pol_sigma70_r4_t2"/>
</dbReference>
<dbReference type="GO" id="GO:0003677">
    <property type="term" value="F:DNA binding"/>
    <property type="evidence" value="ECO:0007669"/>
    <property type="project" value="InterPro"/>
</dbReference>